<keyword evidence="3" id="KW-1185">Reference proteome</keyword>
<organism evidence="2 3">
    <name type="scientific">Athelia psychrophila</name>
    <dbReference type="NCBI Taxonomy" id="1759441"/>
    <lineage>
        <taxon>Eukaryota</taxon>
        <taxon>Fungi</taxon>
        <taxon>Dikarya</taxon>
        <taxon>Basidiomycota</taxon>
        <taxon>Agaricomycotina</taxon>
        <taxon>Agaricomycetes</taxon>
        <taxon>Agaricomycetidae</taxon>
        <taxon>Atheliales</taxon>
        <taxon>Atheliaceae</taxon>
        <taxon>Athelia</taxon>
    </lineage>
</organism>
<keyword evidence="1" id="KW-0812">Transmembrane</keyword>
<dbReference type="OrthoDB" id="10518903at2759"/>
<evidence type="ECO:0000313" key="3">
    <source>
        <dbReference type="Proteomes" id="UP000076532"/>
    </source>
</evidence>
<proteinExistence type="predicted"/>
<gene>
    <name evidence="2" type="ORF">FIBSPDRAFT_1053201</name>
</gene>
<evidence type="ECO:0000256" key="1">
    <source>
        <dbReference type="SAM" id="Phobius"/>
    </source>
</evidence>
<name>A0A167XB32_9AGAM</name>
<accession>A0A167XB32</accession>
<sequence>MYNSTGFSDLWPLGAHNVTAIGSPYLSPAQAVNASYSNTASILQCNPHFRNETRLINMVNQTFTIHEVASTIDTGIPDITQGEGVNGVGLGPVLAAILNPILGVNWAAGELTLQALGNTSKSNINGVAYYDVPLAPEVIASNIGKYVQSAAKPYLVQGLGGVPATQAQTLLHVTAFQTSLEQMFATIGLVVLILVLAITLLIVGMGSLPLTVSTVEAVLQGKEANYG</sequence>
<protein>
    <submittedName>
        <fullName evidence="2">Uncharacterized protein</fullName>
    </submittedName>
</protein>
<dbReference type="AlphaFoldDB" id="A0A167XB32"/>
<dbReference type="EMBL" id="KV417764">
    <property type="protein sequence ID" value="KZP07023.1"/>
    <property type="molecule type" value="Genomic_DNA"/>
</dbReference>
<keyword evidence="1" id="KW-0472">Membrane</keyword>
<keyword evidence="1" id="KW-1133">Transmembrane helix</keyword>
<evidence type="ECO:0000313" key="2">
    <source>
        <dbReference type="EMBL" id="KZP07023.1"/>
    </source>
</evidence>
<dbReference type="Proteomes" id="UP000076532">
    <property type="component" value="Unassembled WGS sequence"/>
</dbReference>
<reference evidence="2 3" key="1">
    <citation type="journal article" date="2016" name="Mol. Biol. Evol.">
        <title>Comparative Genomics of Early-Diverging Mushroom-Forming Fungi Provides Insights into the Origins of Lignocellulose Decay Capabilities.</title>
        <authorList>
            <person name="Nagy L.G."/>
            <person name="Riley R."/>
            <person name="Tritt A."/>
            <person name="Adam C."/>
            <person name="Daum C."/>
            <person name="Floudas D."/>
            <person name="Sun H."/>
            <person name="Yadav J.S."/>
            <person name="Pangilinan J."/>
            <person name="Larsson K.H."/>
            <person name="Matsuura K."/>
            <person name="Barry K."/>
            <person name="Labutti K."/>
            <person name="Kuo R."/>
            <person name="Ohm R.A."/>
            <person name="Bhattacharya S.S."/>
            <person name="Shirouzu T."/>
            <person name="Yoshinaga Y."/>
            <person name="Martin F.M."/>
            <person name="Grigoriev I.V."/>
            <person name="Hibbett D.S."/>
        </authorList>
    </citation>
    <scope>NUCLEOTIDE SEQUENCE [LARGE SCALE GENOMIC DNA]</scope>
    <source>
        <strain evidence="2 3">CBS 109695</strain>
    </source>
</reference>
<feature type="transmembrane region" description="Helical" evidence="1">
    <location>
        <begin position="183"/>
        <end position="203"/>
    </location>
</feature>